<dbReference type="EMBL" id="JAAAMG010000001">
    <property type="protein sequence ID" value="NDW03164.1"/>
    <property type="molecule type" value="Genomic_DNA"/>
</dbReference>
<proteinExistence type="predicted"/>
<dbReference type="InterPro" id="IPR015813">
    <property type="entry name" value="Pyrv/PenolPyrv_kinase-like_dom"/>
</dbReference>
<dbReference type="SUPFAM" id="SSF51621">
    <property type="entry name" value="Phosphoenolpyruvate/pyruvate domain"/>
    <property type="match status" value="1"/>
</dbReference>
<reference evidence="1 2" key="1">
    <citation type="submission" date="2020-01" db="EMBL/GenBank/DDBJ databases">
        <title>Jiella pacifica sp. nov.</title>
        <authorList>
            <person name="Xue Z."/>
            <person name="Zhu S."/>
            <person name="Chen J."/>
            <person name="Yang J."/>
        </authorList>
    </citation>
    <scope>NUCLEOTIDE SEQUENCE [LARGE SCALE GENOMIC DNA]</scope>
    <source>
        <strain evidence="1 2">40Bstr34</strain>
    </source>
</reference>
<dbReference type="AlphaFoldDB" id="A0A6N9SVX4"/>
<dbReference type="GO" id="GO:0016833">
    <property type="term" value="F:oxo-acid-lyase activity"/>
    <property type="evidence" value="ECO:0007669"/>
    <property type="project" value="UniProtKB-ARBA"/>
</dbReference>
<keyword evidence="2" id="KW-1185">Reference proteome</keyword>
<evidence type="ECO:0000313" key="2">
    <source>
        <dbReference type="Proteomes" id="UP000469011"/>
    </source>
</evidence>
<dbReference type="Pfam" id="PF13714">
    <property type="entry name" value="PEP_mutase"/>
    <property type="match status" value="1"/>
</dbReference>
<dbReference type="RefSeq" id="WP_163460767.1">
    <property type="nucleotide sequence ID" value="NZ_JAAAMG010000001.1"/>
</dbReference>
<gene>
    <name evidence="1" type="ORF">GTK09_01875</name>
</gene>
<evidence type="ECO:0000313" key="1">
    <source>
        <dbReference type="EMBL" id="NDW03164.1"/>
    </source>
</evidence>
<dbReference type="InterPro" id="IPR040442">
    <property type="entry name" value="Pyrv_kinase-like_dom_sf"/>
</dbReference>
<name>A0A6N9SVX4_9HYPH</name>
<dbReference type="Proteomes" id="UP000469011">
    <property type="component" value="Unassembled WGS sequence"/>
</dbReference>
<dbReference type="PANTHER" id="PTHR42905:SF5">
    <property type="entry name" value="CARBOXYVINYL-CARBOXYPHOSPHONATE PHOSPHORYLMUTASE, CHLOROPLASTIC"/>
    <property type="match status" value="1"/>
</dbReference>
<protein>
    <submittedName>
        <fullName evidence="1">2,3-dimethylmalate lyase</fullName>
    </submittedName>
</protein>
<keyword evidence="1" id="KW-0456">Lyase</keyword>
<comment type="caution">
    <text evidence="1">The sequence shown here is derived from an EMBL/GenBank/DDBJ whole genome shotgun (WGS) entry which is preliminary data.</text>
</comment>
<organism evidence="1 2">
    <name type="scientific">Jiella pacifica</name>
    <dbReference type="NCBI Taxonomy" id="2696469"/>
    <lineage>
        <taxon>Bacteria</taxon>
        <taxon>Pseudomonadati</taxon>
        <taxon>Pseudomonadota</taxon>
        <taxon>Alphaproteobacteria</taxon>
        <taxon>Hyphomicrobiales</taxon>
        <taxon>Aurantimonadaceae</taxon>
        <taxon>Jiella</taxon>
    </lineage>
</organism>
<dbReference type="CDD" id="cd00377">
    <property type="entry name" value="ICL_PEPM"/>
    <property type="match status" value="1"/>
</dbReference>
<dbReference type="InterPro" id="IPR039556">
    <property type="entry name" value="ICL/PEPM"/>
</dbReference>
<dbReference type="Gene3D" id="3.20.20.60">
    <property type="entry name" value="Phosphoenolpyruvate-binding domains"/>
    <property type="match status" value="1"/>
</dbReference>
<sequence>MASEVSPGARFRQLFRQGPFTCMGAHDPMTAKIAEAEGAKALYVSGFALSGVIAGAPDFGVLTQTEMLEAIRRICRATSLPVFADADTGYGGPLEARRTIELWEEAGVAALHLEDQLAPKKCGHFAGKNVIPTTEMVEKLRAMVDARRDPDFFIVARTDAIAVEGIDAAIERLAAYADTGVDGLYADAPESREDMKKLSEALGHLGLPILFNMARSGKSPVLTMQEAADLGFAYSLCPIESMLTAHKAVTQMMRTFLAQPTTEAIADGLTPFDDFNRFIGLHEMAELNRRYGA</sequence>
<dbReference type="PANTHER" id="PTHR42905">
    <property type="entry name" value="PHOSPHOENOLPYRUVATE CARBOXYLASE"/>
    <property type="match status" value="1"/>
</dbReference>
<accession>A0A6N9SVX4</accession>